<comment type="caution">
    <text evidence="3">The sequence shown here is derived from an EMBL/GenBank/DDBJ whole genome shotgun (WGS) entry which is preliminary data.</text>
</comment>
<protein>
    <submittedName>
        <fullName evidence="3">Toxin doc</fullName>
    </submittedName>
</protein>
<dbReference type="Gene3D" id="3.30.2310.20">
    <property type="entry name" value="RelE-like"/>
    <property type="match status" value="1"/>
</dbReference>
<organism evidence="3 4">
    <name type="scientific">Termititenax aidoneus</name>
    <dbReference type="NCBI Taxonomy" id="2218524"/>
    <lineage>
        <taxon>Bacteria</taxon>
        <taxon>Bacillati</taxon>
        <taxon>Candidatus Margulisiibacteriota</taxon>
        <taxon>Candidatus Termititenacia</taxon>
        <taxon>Candidatus Termititenacales</taxon>
        <taxon>Candidatus Termititenacaceae</taxon>
        <taxon>Candidatus Termititenax</taxon>
    </lineage>
</organism>
<dbReference type="EMBL" id="BGZN01000013">
    <property type="protein sequence ID" value="GBR73526.1"/>
    <property type="molecule type" value="Genomic_DNA"/>
</dbReference>
<accession>A0A388TB62</accession>
<comment type="similarity">
    <text evidence="1">Belongs to the RelE toxin family.</text>
</comment>
<proteinExistence type="inferred from homology"/>
<keyword evidence="4" id="KW-1185">Reference proteome</keyword>
<dbReference type="PANTHER" id="PTHR33755">
    <property type="entry name" value="TOXIN PARE1-RELATED"/>
    <property type="match status" value="1"/>
</dbReference>
<name>A0A388TB62_TERA1</name>
<dbReference type="InterPro" id="IPR007712">
    <property type="entry name" value="RelE/ParE_toxin"/>
</dbReference>
<gene>
    <name evidence="3" type="primary">doc</name>
    <name evidence="3" type="ORF">NO1_0891</name>
</gene>
<dbReference type="SUPFAM" id="SSF143011">
    <property type="entry name" value="RelE-like"/>
    <property type="match status" value="1"/>
</dbReference>
<dbReference type="AlphaFoldDB" id="A0A388TB62"/>
<reference evidence="3 4" key="1">
    <citation type="journal article" date="2019" name="ISME J.">
        <title>Genome analyses of uncultured TG2/ZB3 bacteria in 'Margulisbacteria' specifically attached to ectosymbiotic spirochetes of protists in the termite gut.</title>
        <authorList>
            <person name="Utami Y.D."/>
            <person name="Kuwahara H."/>
            <person name="Igai K."/>
            <person name="Murakami T."/>
            <person name="Sugaya K."/>
            <person name="Morikawa T."/>
            <person name="Nagura Y."/>
            <person name="Yuki M."/>
            <person name="Deevong P."/>
            <person name="Inoue T."/>
            <person name="Kihara K."/>
            <person name="Lo N."/>
            <person name="Yamada A."/>
            <person name="Ohkuma M."/>
            <person name="Hongoh Y."/>
        </authorList>
    </citation>
    <scope>NUCLEOTIDE SEQUENCE [LARGE SCALE GENOMIC DNA]</scope>
    <source>
        <strain evidence="3">NkOx7-01</strain>
    </source>
</reference>
<dbReference type="Pfam" id="PF05016">
    <property type="entry name" value="ParE_toxin"/>
    <property type="match status" value="1"/>
</dbReference>
<evidence type="ECO:0000256" key="2">
    <source>
        <dbReference type="ARBA" id="ARBA00022649"/>
    </source>
</evidence>
<dbReference type="InterPro" id="IPR051803">
    <property type="entry name" value="TA_system_RelE-like_toxin"/>
</dbReference>
<evidence type="ECO:0000313" key="4">
    <source>
        <dbReference type="Proteomes" id="UP000269352"/>
    </source>
</evidence>
<keyword evidence="2" id="KW-1277">Toxin-antitoxin system</keyword>
<evidence type="ECO:0000313" key="3">
    <source>
        <dbReference type="EMBL" id="GBR73526.1"/>
    </source>
</evidence>
<dbReference type="InterPro" id="IPR035093">
    <property type="entry name" value="RelE/ParE_toxin_dom_sf"/>
</dbReference>
<dbReference type="PANTHER" id="PTHR33755:SF5">
    <property type="entry name" value="TYPE II TOXIN-ANTITOXIN SYSTEM RELE_PARE FAMILY TOXIN"/>
    <property type="match status" value="1"/>
</dbReference>
<sequence length="99" mass="11573">MAERVIWSPTAADNFEKAVEYIAENSKYYAVLFARKILELTQKLELFPKIGRVVPEYADNNLRELFHGNYRIVYRIKKDLVEIVTLAHSAQLLKNVNFN</sequence>
<evidence type="ECO:0000256" key="1">
    <source>
        <dbReference type="ARBA" id="ARBA00006226"/>
    </source>
</evidence>
<dbReference type="Proteomes" id="UP000269352">
    <property type="component" value="Unassembled WGS sequence"/>
</dbReference>